<dbReference type="Proteomes" id="UP001373196">
    <property type="component" value="Unassembled WGS sequence"/>
</dbReference>
<comment type="caution">
    <text evidence="1">The sequence shown here is derived from an EMBL/GenBank/DDBJ whole genome shotgun (WGS) entry which is preliminary data.</text>
</comment>
<proteinExistence type="predicted"/>
<dbReference type="SUPFAM" id="SSF88723">
    <property type="entry name" value="PIN domain-like"/>
    <property type="match status" value="1"/>
</dbReference>
<reference evidence="1" key="1">
    <citation type="submission" date="2024-03" db="EMBL/GenBank/DDBJ databases">
        <authorList>
            <person name="Plomp N."/>
            <person name="Harmsen H.J."/>
        </authorList>
    </citation>
    <scope>NUCLEOTIDE SEQUENCE</scope>
    <source>
        <strain evidence="1">HTF-128</strain>
    </source>
</reference>
<evidence type="ECO:0008006" key="3">
    <source>
        <dbReference type="Google" id="ProtNLM"/>
    </source>
</evidence>
<sequence length="506" mass="59020">MRALLDTNIIIHRENKRVSNYSIGHLFRWLDKLKYDKVIHPYSISEIKKYRDPETQEAISVKLESYEVIKTIKEPDDSFLELIGIPEKSQNDMIDDCLLFEVYSNRVDILITEDRRLRNKAIKLGLSDRVFSINAFISAATAENPSLIEYKMLAVEKTYFGNVDLTDSFFDSFRIAYPGFDKWFARKCDEEAYICNTDAGKVLGFLYLKTEGVDENYSDIVPPFKPMRRLKVGTFKVESTGFRLGERFVKIIFDNALQRNVDEIYVTLYTDREELSALAALLKRWGFTEYGVKIGNGKEEQVLVKRMKDFDHNISFRKNFPNIQYDCNKYILPIFPQYHTTLLPDSKLNNENKIDFLGREPHRYALQKVYISWAPGNGVKPGDLILFYRTGPEGSNKKYTSVVTTVAMVDEIISNIHSQEELLSICQNRSVFSTEELKGFWRDHRHNLKVLKFIFVKSLSKRLTLGYLWDHDIVCAPRGPRSFMKLSDEQYNQIMHDSETEIKYVE</sequence>
<gene>
    <name evidence="1" type="ORF">WF834_04405</name>
</gene>
<protein>
    <recommendedName>
        <fullName evidence="3">PIN domain-containing protein</fullName>
    </recommendedName>
</protein>
<dbReference type="Gene3D" id="3.40.50.1010">
    <property type="entry name" value="5'-nuclease"/>
    <property type="match status" value="1"/>
</dbReference>
<dbReference type="RefSeq" id="WP_339395017.1">
    <property type="nucleotide sequence ID" value="NZ_JBBFGL010000003.1"/>
</dbReference>
<dbReference type="InterPro" id="IPR029060">
    <property type="entry name" value="PIN-like_dom_sf"/>
</dbReference>
<accession>A0AB35Y459</accession>
<name>A0AB35Y459_9FIRM</name>
<dbReference type="AlphaFoldDB" id="A0AB35Y459"/>
<evidence type="ECO:0000313" key="2">
    <source>
        <dbReference type="Proteomes" id="UP001373196"/>
    </source>
</evidence>
<organism evidence="1 2">
    <name type="scientific">Faecalibacterium wellingii</name>
    <dbReference type="NCBI Taxonomy" id="2929491"/>
    <lineage>
        <taxon>Bacteria</taxon>
        <taxon>Bacillati</taxon>
        <taxon>Bacillota</taxon>
        <taxon>Clostridia</taxon>
        <taxon>Eubacteriales</taxon>
        <taxon>Oscillospiraceae</taxon>
        <taxon>Faecalibacterium</taxon>
    </lineage>
</organism>
<dbReference type="CDD" id="cd18699">
    <property type="entry name" value="PIN_VapC_like"/>
    <property type="match status" value="1"/>
</dbReference>
<dbReference type="EMBL" id="JBBFGL010000003">
    <property type="protein sequence ID" value="MEJ5195422.1"/>
    <property type="molecule type" value="Genomic_DNA"/>
</dbReference>
<evidence type="ECO:0000313" key="1">
    <source>
        <dbReference type="EMBL" id="MEJ5195422.1"/>
    </source>
</evidence>